<evidence type="ECO:0000313" key="1">
    <source>
        <dbReference type="EMBL" id="AFI03853.1"/>
    </source>
</evidence>
<protein>
    <submittedName>
        <fullName evidence="1">Phage-like protein</fullName>
    </submittedName>
</protein>
<evidence type="ECO:0000313" key="2">
    <source>
        <dbReference type="Proteomes" id="UP000005010"/>
    </source>
</evidence>
<dbReference type="STRING" id="182217.HCW_02860"/>
<dbReference type="AlphaFoldDB" id="I0ELN4"/>
<dbReference type="Proteomes" id="UP000005010">
    <property type="component" value="Chromosome"/>
</dbReference>
<gene>
    <name evidence="1" type="ordered locus">HCW_02860</name>
</gene>
<dbReference type="EMBL" id="CP003479">
    <property type="protein sequence ID" value="AFI03853.1"/>
    <property type="molecule type" value="Genomic_DNA"/>
</dbReference>
<sequence>MTIKQTTIFSKWLENLKDKKGVSIIRRRLFNIEITNNLGDFKALGSNLFEMRFFVLMAIEFISLLRVMKLFFY</sequence>
<dbReference type="HOGENOM" id="CLU_2699625_0_0_7"/>
<proteinExistence type="predicted"/>
<name>I0ELN4_HELC0</name>
<accession>I0ELN4</accession>
<dbReference type="KEGG" id="hce:HCW_02860"/>
<keyword evidence="2" id="KW-1185">Reference proteome</keyword>
<reference evidence="2" key="1">
    <citation type="submission" date="2012-04" db="EMBL/GenBank/DDBJ databases">
        <title>Complete genome sequence of Helicobacter cetorum strain MIT 00-7128.</title>
        <authorList>
            <person name="Kersulyte D."/>
            <person name="Berg D.E."/>
        </authorList>
    </citation>
    <scope>NUCLEOTIDE SEQUENCE [LARGE SCALE GENOMIC DNA]</scope>
    <source>
        <strain evidence="2">MIT 00-7128</strain>
    </source>
</reference>
<dbReference type="PATRIC" id="fig|182217.3.peg.614"/>
<organism evidence="1 2">
    <name type="scientific">Helicobacter cetorum (strain ATCC BAA-429 / MIT 00-7128)</name>
    <dbReference type="NCBI Taxonomy" id="182217"/>
    <lineage>
        <taxon>Bacteria</taxon>
        <taxon>Pseudomonadati</taxon>
        <taxon>Campylobacterota</taxon>
        <taxon>Epsilonproteobacteria</taxon>
        <taxon>Campylobacterales</taxon>
        <taxon>Helicobacteraceae</taxon>
        <taxon>Helicobacter</taxon>
    </lineage>
</organism>